<name>A0A7K3LQW1_9ACTN</name>
<dbReference type="Proteomes" id="UP000466307">
    <property type="component" value="Unassembled WGS sequence"/>
</dbReference>
<proteinExistence type="predicted"/>
<dbReference type="AlphaFoldDB" id="A0A7K3LQW1"/>
<gene>
    <name evidence="1" type="ORF">GYA93_13785</name>
</gene>
<reference evidence="1 2" key="1">
    <citation type="submission" date="2020-01" db="EMBL/GenBank/DDBJ databases">
        <title>Investigation of new actinobacteria for the biodesulphurisation of diesel fuel.</title>
        <authorList>
            <person name="Athi Narayanan S.M."/>
        </authorList>
    </citation>
    <scope>NUCLEOTIDE SEQUENCE [LARGE SCALE GENOMIC DNA]</scope>
    <source>
        <strain evidence="1 2">213E</strain>
    </source>
</reference>
<dbReference type="EMBL" id="JAADZU010000043">
    <property type="protein sequence ID" value="NDK90642.1"/>
    <property type="molecule type" value="Genomic_DNA"/>
</dbReference>
<evidence type="ECO:0000313" key="1">
    <source>
        <dbReference type="EMBL" id="NDK90642.1"/>
    </source>
</evidence>
<accession>A0A7K3LQW1</accession>
<protein>
    <submittedName>
        <fullName evidence="1">Uncharacterized protein</fullName>
    </submittedName>
</protein>
<dbReference type="RefSeq" id="WP_053777846.1">
    <property type="nucleotide sequence ID" value="NZ_JAADZU010000043.1"/>
</dbReference>
<keyword evidence="2" id="KW-1185">Reference proteome</keyword>
<sequence length="204" mass="21652">MRGQVTPPPGSTLVVAVGSNASISVLRRKFGDAGLDVADLDDRLVSVEMHAVAVGYSGHVARRGYIPAAPYRAPGAVLSTVAAWFDPRHLDVLDATEPNYHRMTVSHTSHPLHLPGHRLPVDHPYCVYVSRHGVLGDSPTTRLDFGSQQHVLDWLGRRVDTGLPGAAADACALLTDPTAASTLGAAIRGAGLVHDAGFTVEYLR</sequence>
<organism evidence="1 2">
    <name type="scientific">Gordonia desulfuricans</name>
    <dbReference type="NCBI Taxonomy" id="89051"/>
    <lineage>
        <taxon>Bacteria</taxon>
        <taxon>Bacillati</taxon>
        <taxon>Actinomycetota</taxon>
        <taxon>Actinomycetes</taxon>
        <taxon>Mycobacteriales</taxon>
        <taxon>Gordoniaceae</taxon>
        <taxon>Gordonia</taxon>
    </lineage>
</organism>
<evidence type="ECO:0000313" key="2">
    <source>
        <dbReference type="Proteomes" id="UP000466307"/>
    </source>
</evidence>
<comment type="caution">
    <text evidence="1">The sequence shown here is derived from an EMBL/GenBank/DDBJ whole genome shotgun (WGS) entry which is preliminary data.</text>
</comment>